<proteinExistence type="predicted"/>
<sequence>MNNLEKYKWGMFYYNKDDRNFLAKKASGLGWTINFAHKMAVASSVILLALVAYLLLQI</sequence>
<evidence type="ECO:0000313" key="4">
    <source>
        <dbReference type="Proteomes" id="UP001221558"/>
    </source>
</evidence>
<keyword evidence="1" id="KW-1133">Transmembrane helix</keyword>
<accession>A0ABY7WKN4</accession>
<dbReference type="InterPro" id="IPR043831">
    <property type="entry name" value="DUF5808"/>
</dbReference>
<feature type="transmembrane region" description="Helical" evidence="1">
    <location>
        <begin position="35"/>
        <end position="56"/>
    </location>
</feature>
<reference evidence="3 4" key="1">
    <citation type="submission" date="2023-02" db="EMBL/GenBank/DDBJ databases">
        <title>Genome sequence of Sphingobacterium sp. KACC 22765.</title>
        <authorList>
            <person name="Kim S."/>
            <person name="Heo J."/>
            <person name="Kwon S.-W."/>
        </authorList>
    </citation>
    <scope>NUCLEOTIDE SEQUENCE [LARGE SCALE GENOMIC DNA]</scope>
    <source>
        <strain evidence="3 4">KACC 22765</strain>
    </source>
</reference>
<organism evidence="3 4">
    <name type="scientific">Sphingobacterium oryzagri</name>
    <dbReference type="NCBI Taxonomy" id="3025669"/>
    <lineage>
        <taxon>Bacteria</taxon>
        <taxon>Pseudomonadati</taxon>
        <taxon>Bacteroidota</taxon>
        <taxon>Sphingobacteriia</taxon>
        <taxon>Sphingobacteriales</taxon>
        <taxon>Sphingobacteriaceae</taxon>
        <taxon>Sphingobacterium</taxon>
    </lineage>
</organism>
<evidence type="ECO:0000256" key="1">
    <source>
        <dbReference type="SAM" id="Phobius"/>
    </source>
</evidence>
<keyword evidence="1" id="KW-0472">Membrane</keyword>
<dbReference type="Proteomes" id="UP001221558">
    <property type="component" value="Chromosome"/>
</dbReference>
<protein>
    <submittedName>
        <fullName evidence="3">DUF5808 domain-containing protein</fullName>
    </submittedName>
</protein>
<dbReference type="EMBL" id="CP117880">
    <property type="protein sequence ID" value="WDF70070.1"/>
    <property type="molecule type" value="Genomic_DNA"/>
</dbReference>
<name>A0ABY7WKN4_9SPHI</name>
<evidence type="ECO:0000259" key="2">
    <source>
        <dbReference type="Pfam" id="PF19124"/>
    </source>
</evidence>
<gene>
    <name evidence="3" type="ORF">PQ465_06745</name>
</gene>
<dbReference type="Pfam" id="PF19124">
    <property type="entry name" value="DUF5808"/>
    <property type="match status" value="1"/>
</dbReference>
<keyword evidence="4" id="KW-1185">Reference proteome</keyword>
<feature type="domain" description="DUF5808" evidence="2">
    <location>
        <begin position="17"/>
        <end position="40"/>
    </location>
</feature>
<evidence type="ECO:0000313" key="3">
    <source>
        <dbReference type="EMBL" id="WDF70070.1"/>
    </source>
</evidence>
<keyword evidence="1" id="KW-0812">Transmembrane</keyword>
<dbReference type="RefSeq" id="WP_274268777.1">
    <property type="nucleotide sequence ID" value="NZ_CP117880.1"/>
</dbReference>